<feature type="chain" id="PRO_5044132502" evidence="2">
    <location>
        <begin position="22"/>
        <end position="324"/>
    </location>
</feature>
<feature type="signal peptide" evidence="2">
    <location>
        <begin position="1"/>
        <end position="21"/>
    </location>
</feature>
<proteinExistence type="inferred from homology"/>
<dbReference type="Gene3D" id="3.40.50.1110">
    <property type="entry name" value="SGNH hydrolase"/>
    <property type="match status" value="1"/>
</dbReference>
<dbReference type="PANTHER" id="PTHR22835:SF659">
    <property type="entry name" value="GDSL LIPASE_ACYLHYDROLASE, PUTATIVE (AFU_ORTHOLOGUE AFUA_2G00510)-RELATED"/>
    <property type="match status" value="1"/>
</dbReference>
<dbReference type="EMBL" id="CAJNYU010002841">
    <property type="protein sequence ID" value="CAF3606251.1"/>
    <property type="molecule type" value="Genomic_DNA"/>
</dbReference>
<keyword evidence="2" id="KW-0732">Signal</keyword>
<dbReference type="GO" id="GO:0016788">
    <property type="term" value="F:hydrolase activity, acting on ester bonds"/>
    <property type="evidence" value="ECO:0007669"/>
    <property type="project" value="InterPro"/>
</dbReference>
<reference evidence="4" key="1">
    <citation type="submission" date="2021-02" db="EMBL/GenBank/DDBJ databases">
        <authorList>
            <person name="Nowell W R."/>
        </authorList>
    </citation>
    <scope>NUCLEOTIDE SEQUENCE</scope>
</reference>
<evidence type="ECO:0000313" key="5">
    <source>
        <dbReference type="EMBL" id="CAF3766346.1"/>
    </source>
</evidence>
<evidence type="ECO:0000313" key="7">
    <source>
        <dbReference type="EMBL" id="CAF4335756.1"/>
    </source>
</evidence>
<dbReference type="Proteomes" id="UP000663838">
    <property type="component" value="Unassembled WGS sequence"/>
</dbReference>
<evidence type="ECO:0000313" key="6">
    <source>
        <dbReference type="EMBL" id="CAF4146391.1"/>
    </source>
</evidence>
<evidence type="ECO:0000256" key="2">
    <source>
        <dbReference type="SAM" id="SignalP"/>
    </source>
</evidence>
<dbReference type="CDD" id="cd01846">
    <property type="entry name" value="fatty_acyltransferase_like"/>
    <property type="match status" value="1"/>
</dbReference>
<name>A0A818NI84_9BILA</name>
<sequence>MWPYICRYFLFIFLCSHQTTTQNVPFDTIVSFGDSLTDTGNVYNLTSHTWPIVPPYFEGRFSNGPVWIEKLGISIIKNYAHGGATTDNDFIQGYTASDTVPVPGIRQQINIYVKETNTVTLNFVRTLYVIWGGANDYYFNKTISPSVVAANILNGVKDLLTIGAKHILIMNHLPVQVMPFVQTDQEFIYYRKRTIFHNNNLSVDIAKLDYDRKKSALYLFDIYSFILKITDNHKNYSLNIKDNCWNVLNGNVSILCSNPQRYVYIDQYHFTTRIHELIGDAVHKFLFTSFGVTKHSYSVSNIAYLQLFLILSFYSHEKSFLFFI</sequence>
<dbReference type="EMBL" id="CAJOBO010000156">
    <property type="protein sequence ID" value="CAF4146391.1"/>
    <property type="molecule type" value="Genomic_DNA"/>
</dbReference>
<dbReference type="Proteomes" id="UP000663833">
    <property type="component" value="Unassembled WGS sequence"/>
</dbReference>
<comment type="caution">
    <text evidence="4">The sequence shown here is derived from an EMBL/GenBank/DDBJ whole genome shotgun (WGS) entry which is preliminary data.</text>
</comment>
<dbReference type="EMBL" id="CAJNYD010000423">
    <property type="protein sequence ID" value="CAF3257415.1"/>
    <property type="molecule type" value="Genomic_DNA"/>
</dbReference>
<evidence type="ECO:0000313" key="8">
    <source>
        <dbReference type="EMBL" id="CAF4490966.1"/>
    </source>
</evidence>
<dbReference type="InterPro" id="IPR001087">
    <property type="entry name" value="GDSL"/>
</dbReference>
<comment type="similarity">
    <text evidence="1">Belongs to the 'GDSL' lipolytic enzyme family.</text>
</comment>
<dbReference type="AlphaFoldDB" id="A0A818NI84"/>
<dbReference type="EMBL" id="CAJOBS010000084">
    <property type="protein sequence ID" value="CAF4490966.1"/>
    <property type="molecule type" value="Genomic_DNA"/>
</dbReference>
<dbReference type="EMBL" id="CAJNYV010005617">
    <property type="protein sequence ID" value="CAF3766346.1"/>
    <property type="molecule type" value="Genomic_DNA"/>
</dbReference>
<dbReference type="Proteomes" id="UP000663865">
    <property type="component" value="Unassembled WGS sequence"/>
</dbReference>
<organism evidence="4 9">
    <name type="scientific">Rotaria socialis</name>
    <dbReference type="NCBI Taxonomy" id="392032"/>
    <lineage>
        <taxon>Eukaryota</taxon>
        <taxon>Metazoa</taxon>
        <taxon>Spiralia</taxon>
        <taxon>Gnathifera</taxon>
        <taxon>Rotifera</taxon>
        <taxon>Eurotatoria</taxon>
        <taxon>Bdelloidea</taxon>
        <taxon>Philodinida</taxon>
        <taxon>Philodinidae</taxon>
        <taxon>Rotaria</taxon>
    </lineage>
</organism>
<dbReference type="Proteomes" id="UP000663862">
    <property type="component" value="Unassembled WGS sequence"/>
</dbReference>
<dbReference type="InterPro" id="IPR036514">
    <property type="entry name" value="SGNH_hydro_sf"/>
</dbReference>
<dbReference type="PANTHER" id="PTHR22835">
    <property type="entry name" value="ZINC FINGER FYVE DOMAIN CONTAINING PROTEIN"/>
    <property type="match status" value="1"/>
</dbReference>
<evidence type="ECO:0000256" key="1">
    <source>
        <dbReference type="ARBA" id="ARBA00008668"/>
    </source>
</evidence>
<dbReference type="EMBL" id="CAJOBQ010000353">
    <property type="protein sequence ID" value="CAF4335756.1"/>
    <property type="molecule type" value="Genomic_DNA"/>
</dbReference>
<evidence type="ECO:0000313" key="4">
    <source>
        <dbReference type="EMBL" id="CAF3606251.1"/>
    </source>
</evidence>
<dbReference type="Proteomes" id="UP000663851">
    <property type="component" value="Unassembled WGS sequence"/>
</dbReference>
<protein>
    <submittedName>
        <fullName evidence="4">Uncharacterized protein</fullName>
    </submittedName>
</protein>
<dbReference type="Pfam" id="PF00657">
    <property type="entry name" value="Lipase_GDSL"/>
    <property type="match status" value="1"/>
</dbReference>
<evidence type="ECO:0000313" key="9">
    <source>
        <dbReference type="Proteomes" id="UP000663869"/>
    </source>
</evidence>
<dbReference type="Proteomes" id="UP000663869">
    <property type="component" value="Unassembled WGS sequence"/>
</dbReference>
<evidence type="ECO:0000313" key="3">
    <source>
        <dbReference type="EMBL" id="CAF3257415.1"/>
    </source>
</evidence>
<dbReference type="SUPFAM" id="SSF52266">
    <property type="entry name" value="SGNH hydrolase"/>
    <property type="match status" value="1"/>
</dbReference>
<accession>A0A818NI84</accession>
<gene>
    <name evidence="4" type="ORF">FME351_LOCUS22212</name>
    <name evidence="6" type="ORF">HFQ381_LOCUS4074</name>
    <name evidence="5" type="ORF">KIK155_LOCUS30563</name>
    <name evidence="3" type="ORF">LUA448_LOCUS5190</name>
    <name evidence="8" type="ORF">TOA249_LOCUS2601</name>
    <name evidence="7" type="ORF">TSG867_LOCUS8529</name>
</gene>